<evidence type="ECO:0000313" key="2">
    <source>
        <dbReference type="Proteomes" id="UP000029917"/>
    </source>
</evidence>
<evidence type="ECO:0008006" key="3">
    <source>
        <dbReference type="Google" id="ProtNLM"/>
    </source>
</evidence>
<reference evidence="1 2" key="2">
    <citation type="submission" date="2014-10" db="EMBL/GenBank/DDBJ databases">
        <title>Paracoccus sanguinis sp. nov., isolated from clinical specimens of New York State patients.</title>
        <authorList>
            <person name="Mingle L.A."/>
            <person name="Cole J.A."/>
            <person name="Lapierre P."/>
            <person name="Musser K.A."/>
        </authorList>
    </citation>
    <scope>NUCLEOTIDE SEQUENCE [LARGE SCALE GENOMIC DNA]</scope>
    <source>
        <strain evidence="1 2">HAMBI 3106</strain>
    </source>
</reference>
<organism evidence="1 2">
    <name type="scientific">Paracoccus sphaerophysae</name>
    <dbReference type="NCBI Taxonomy" id="690417"/>
    <lineage>
        <taxon>Bacteria</taxon>
        <taxon>Pseudomonadati</taxon>
        <taxon>Pseudomonadota</taxon>
        <taxon>Alphaproteobacteria</taxon>
        <taxon>Rhodobacterales</taxon>
        <taxon>Paracoccaceae</taxon>
        <taxon>Paracoccus</taxon>
    </lineage>
</organism>
<dbReference type="EMBL" id="JRKS01000046">
    <property type="protein sequence ID" value="KGJ03937.1"/>
    <property type="molecule type" value="Genomic_DNA"/>
</dbReference>
<dbReference type="GO" id="GO:0005737">
    <property type="term" value="C:cytoplasm"/>
    <property type="evidence" value="ECO:0007669"/>
    <property type="project" value="TreeGrafter"/>
</dbReference>
<dbReference type="STRING" id="690417.IC63_12615"/>
<dbReference type="RefSeq" id="WP_036720809.1">
    <property type="nucleotide sequence ID" value="NZ_JRKS01000046.1"/>
</dbReference>
<dbReference type="GO" id="GO:0016491">
    <property type="term" value="F:oxidoreductase activity"/>
    <property type="evidence" value="ECO:0007669"/>
    <property type="project" value="TreeGrafter"/>
</dbReference>
<comment type="caution">
    <text evidence="1">The sequence shown here is derived from an EMBL/GenBank/DDBJ whole genome shotgun (WGS) entry which is preliminary data.</text>
</comment>
<dbReference type="OrthoDB" id="9785826at2"/>
<dbReference type="Gene3D" id="3.40.50.720">
    <property type="entry name" value="NAD(P)-binding Rossmann-like Domain"/>
    <property type="match status" value="1"/>
</dbReference>
<keyword evidence="2" id="KW-1185">Reference proteome</keyword>
<accession>A0A099F194</accession>
<dbReference type="SUPFAM" id="SSF51735">
    <property type="entry name" value="NAD(P)-binding Rossmann-fold domains"/>
    <property type="match status" value="1"/>
</dbReference>
<name>A0A099F194_9RHOB</name>
<dbReference type="InterPro" id="IPR036291">
    <property type="entry name" value="NAD(P)-bd_dom_sf"/>
</dbReference>
<evidence type="ECO:0000313" key="1">
    <source>
        <dbReference type="EMBL" id="KGJ03937.1"/>
    </source>
</evidence>
<dbReference type="InterPro" id="IPR002347">
    <property type="entry name" value="SDR_fam"/>
</dbReference>
<dbReference type="PRINTS" id="PR00081">
    <property type="entry name" value="GDHRDH"/>
</dbReference>
<dbReference type="AlphaFoldDB" id="A0A099F194"/>
<proteinExistence type="predicted"/>
<gene>
    <name evidence="1" type="ORF">IC63_12615</name>
</gene>
<dbReference type="Proteomes" id="UP000029917">
    <property type="component" value="Unassembled WGS sequence"/>
</dbReference>
<reference evidence="1 2" key="1">
    <citation type="submission" date="2014-09" db="EMBL/GenBank/DDBJ databases">
        <authorList>
            <person name="McGinnis J.M."/>
            <person name="Wolfgang W.J."/>
        </authorList>
    </citation>
    <scope>NUCLEOTIDE SEQUENCE [LARGE SCALE GENOMIC DNA]</scope>
    <source>
        <strain evidence="1 2">HAMBI 3106</strain>
    </source>
</reference>
<protein>
    <recommendedName>
        <fullName evidence="3">C factor, cell signaling protein</fullName>
    </recommendedName>
</protein>
<sequence length="219" mass="22244">MSRALILGASGGIGGALVDALTARGAEVTGLSRRDGLDLTDEASLAAAASRLAAPFELIVNAAGALDIDGHGPERRLSEISADTMAAQFALNATGMALAVKHFSPLLGGPRPVFAGLTARLGSIGDNHLGGWIAYRAAKAAANQILRTASVELARTRPGSVVVALHPGTVSTPLTDRYAASRPRLTPAEAAAGLLAVIDRLGPADTGSFHDVRGAAVEW</sequence>
<dbReference type="InterPro" id="IPR051468">
    <property type="entry name" value="Fungal_SecMetab_SDRs"/>
</dbReference>
<dbReference type="Pfam" id="PF00106">
    <property type="entry name" value="adh_short"/>
    <property type="match status" value="1"/>
</dbReference>
<dbReference type="PANTHER" id="PTHR43544">
    <property type="entry name" value="SHORT-CHAIN DEHYDROGENASE/REDUCTASE"/>
    <property type="match status" value="1"/>
</dbReference>
<dbReference type="PANTHER" id="PTHR43544:SF12">
    <property type="entry name" value="NAD(P)-BINDING ROSSMANN-FOLD SUPERFAMILY PROTEIN"/>
    <property type="match status" value="1"/>
</dbReference>